<reference evidence="1" key="1">
    <citation type="submission" date="2019-08" db="EMBL/GenBank/DDBJ databases">
        <title>The genome of the North American firefly Photinus pyralis.</title>
        <authorList>
            <consortium name="Photinus pyralis genome working group"/>
            <person name="Fallon T.R."/>
            <person name="Sander Lower S.E."/>
            <person name="Weng J.-K."/>
        </authorList>
    </citation>
    <scope>NUCLEOTIDE SEQUENCE</scope>
    <source>
        <strain evidence="1">TRF0915ILg1</strain>
        <tissue evidence="1">Whole body</tissue>
    </source>
</reference>
<accession>A0A8K0GC18</accession>
<gene>
    <name evidence="1" type="ORF">ILUMI_12744</name>
</gene>
<keyword evidence="2" id="KW-1185">Reference proteome</keyword>
<dbReference type="Proteomes" id="UP000801492">
    <property type="component" value="Unassembled WGS sequence"/>
</dbReference>
<evidence type="ECO:0000313" key="2">
    <source>
        <dbReference type="Proteomes" id="UP000801492"/>
    </source>
</evidence>
<dbReference type="OrthoDB" id="6781453at2759"/>
<dbReference type="EMBL" id="VTPC01007989">
    <property type="protein sequence ID" value="KAF2893431.1"/>
    <property type="molecule type" value="Genomic_DNA"/>
</dbReference>
<name>A0A8K0GC18_IGNLU</name>
<organism evidence="1 2">
    <name type="scientific">Ignelater luminosus</name>
    <name type="common">Cucubano</name>
    <name type="synonym">Pyrophorus luminosus</name>
    <dbReference type="NCBI Taxonomy" id="2038154"/>
    <lineage>
        <taxon>Eukaryota</taxon>
        <taxon>Metazoa</taxon>
        <taxon>Ecdysozoa</taxon>
        <taxon>Arthropoda</taxon>
        <taxon>Hexapoda</taxon>
        <taxon>Insecta</taxon>
        <taxon>Pterygota</taxon>
        <taxon>Neoptera</taxon>
        <taxon>Endopterygota</taxon>
        <taxon>Coleoptera</taxon>
        <taxon>Polyphaga</taxon>
        <taxon>Elateriformia</taxon>
        <taxon>Elateroidea</taxon>
        <taxon>Elateridae</taxon>
        <taxon>Agrypninae</taxon>
        <taxon>Pyrophorini</taxon>
        <taxon>Ignelater</taxon>
    </lineage>
</organism>
<comment type="caution">
    <text evidence="1">The sequence shown here is derived from an EMBL/GenBank/DDBJ whole genome shotgun (WGS) entry which is preliminary data.</text>
</comment>
<sequence>MRIGTIDVRETEKLRKRKKRRSKQLSRRVTLNGSIVCDSVTNTEIERTDTPVATPEPASPFTLEPSSAAATTSAVLQDVRIITKEEKKLVIDKNKVRKPRQKCRLKLKKQYVTSSLDLKGLFFGCRNDKALNNQKIGKSESEYLGHVTSLSGSGKSIAKFIIIFLYKTGINPKGLLAIGCDGTGVLYDF</sequence>
<dbReference type="AlphaFoldDB" id="A0A8K0GC18"/>
<protein>
    <submittedName>
        <fullName evidence="1">Uncharacterized protein</fullName>
    </submittedName>
</protein>
<proteinExistence type="predicted"/>
<evidence type="ECO:0000313" key="1">
    <source>
        <dbReference type="EMBL" id="KAF2893431.1"/>
    </source>
</evidence>